<organism evidence="1 2">
    <name type="scientific">[Mycobacterium] manitobense</name>
    <dbReference type="NCBI Taxonomy" id="190147"/>
    <lineage>
        <taxon>Bacteria</taxon>
        <taxon>Bacillati</taxon>
        <taxon>Actinomycetota</taxon>
        <taxon>Actinomycetes</taxon>
        <taxon>Mycobacteriales</taxon>
        <taxon>Mycobacteriaceae</taxon>
        <taxon>Mycolicibacterium</taxon>
    </lineage>
</organism>
<protein>
    <submittedName>
        <fullName evidence="1">Ester cyclase</fullName>
    </submittedName>
</protein>
<dbReference type="InterPro" id="IPR009959">
    <property type="entry name" value="Cyclase_SnoaL-like"/>
</dbReference>
<sequence>MREDLVSAESVHDLVGRYAEAKCRQDPEAALRLCTHDFLLHTEAVHNTTVGKRNVGRLLDTFFGIFPDYHVTLEDSVLNGYGYTCWGTLRMTMHGRMGPWPATHRTATLPFVCVFTIRDGLIASEHFFFDRYAMCDALGLPSARFERLSRIVARLPQRLRSAI</sequence>
<dbReference type="InterPro" id="IPR032710">
    <property type="entry name" value="NTF2-like_dom_sf"/>
</dbReference>
<dbReference type="EMBL" id="JACKSJ010000037">
    <property type="protein sequence ID" value="MCV7169221.1"/>
    <property type="molecule type" value="Genomic_DNA"/>
</dbReference>
<comment type="caution">
    <text evidence="1">The sequence shown here is derived from an EMBL/GenBank/DDBJ whole genome shotgun (WGS) entry which is preliminary data.</text>
</comment>
<dbReference type="Pfam" id="PF07366">
    <property type="entry name" value="SnoaL"/>
    <property type="match status" value="1"/>
</dbReference>
<reference evidence="1" key="2">
    <citation type="journal article" date="2022" name="BMC Genomics">
        <title>Comparative genome analysis of mycobacteria focusing on tRNA and non-coding RNA.</title>
        <authorList>
            <person name="Behra P.R.K."/>
            <person name="Pettersson B.M.F."/>
            <person name="Ramesh M."/>
            <person name="Das S."/>
            <person name="Dasgupta S."/>
            <person name="Kirsebom L.A."/>
        </authorList>
    </citation>
    <scope>NUCLEOTIDE SEQUENCE</scope>
    <source>
        <strain evidence="1">DSM 44615</strain>
    </source>
</reference>
<reference evidence="1" key="1">
    <citation type="submission" date="2020-07" db="EMBL/GenBank/DDBJ databases">
        <authorList>
            <person name="Pettersson B.M.F."/>
            <person name="Behra P.R.K."/>
            <person name="Ramesh M."/>
            <person name="Das S."/>
            <person name="Dasgupta S."/>
            <person name="Kirsebom L.A."/>
        </authorList>
    </citation>
    <scope>NUCLEOTIDE SEQUENCE</scope>
    <source>
        <strain evidence="1">DSM 44615</strain>
    </source>
</reference>
<dbReference type="SUPFAM" id="SSF54427">
    <property type="entry name" value="NTF2-like"/>
    <property type="match status" value="1"/>
</dbReference>
<dbReference type="AlphaFoldDB" id="A0A9X2YL73"/>
<dbReference type="Proteomes" id="UP001140293">
    <property type="component" value="Unassembled WGS sequence"/>
</dbReference>
<proteinExistence type="predicted"/>
<gene>
    <name evidence="1" type="ORF">H7I41_04690</name>
</gene>
<name>A0A9X2YL73_9MYCO</name>
<keyword evidence="2" id="KW-1185">Reference proteome</keyword>
<dbReference type="Gene3D" id="3.10.450.50">
    <property type="match status" value="1"/>
</dbReference>
<evidence type="ECO:0000313" key="2">
    <source>
        <dbReference type="Proteomes" id="UP001140293"/>
    </source>
</evidence>
<accession>A0A9X2YL73</accession>
<dbReference type="RefSeq" id="WP_264011409.1">
    <property type="nucleotide sequence ID" value="NZ_JACKSJ010000037.1"/>
</dbReference>
<dbReference type="GO" id="GO:0030638">
    <property type="term" value="P:polyketide metabolic process"/>
    <property type="evidence" value="ECO:0007669"/>
    <property type="project" value="InterPro"/>
</dbReference>
<evidence type="ECO:0000313" key="1">
    <source>
        <dbReference type="EMBL" id="MCV7169221.1"/>
    </source>
</evidence>